<accession>A0A8X6QPY3</accession>
<keyword evidence="2" id="KW-1185">Reference proteome</keyword>
<name>A0A8X6QPY3_NEPPI</name>
<dbReference type="Proteomes" id="UP000887013">
    <property type="component" value="Unassembled WGS sequence"/>
</dbReference>
<dbReference type="EMBL" id="BMAW01032336">
    <property type="protein sequence ID" value="GFU25147.1"/>
    <property type="molecule type" value="Genomic_DNA"/>
</dbReference>
<sequence>MPKMLIQPYCCFTIPIGSSELKIRMGFFPLHKIFHHGRKHSCKSVSFQKYQIMDSQVYYCPLFTPFPANHSCLAYITINGRKFGCPSQ</sequence>
<gene>
    <name evidence="1" type="ORF">NPIL_296241</name>
</gene>
<comment type="caution">
    <text evidence="1">The sequence shown here is derived from an EMBL/GenBank/DDBJ whole genome shotgun (WGS) entry which is preliminary data.</text>
</comment>
<dbReference type="AlphaFoldDB" id="A0A8X6QPY3"/>
<reference evidence="1" key="1">
    <citation type="submission" date="2020-08" db="EMBL/GenBank/DDBJ databases">
        <title>Multicomponent nature underlies the extraordinary mechanical properties of spider dragline silk.</title>
        <authorList>
            <person name="Kono N."/>
            <person name="Nakamura H."/>
            <person name="Mori M."/>
            <person name="Yoshida Y."/>
            <person name="Ohtoshi R."/>
            <person name="Malay A.D."/>
            <person name="Moran D.A.P."/>
            <person name="Tomita M."/>
            <person name="Numata K."/>
            <person name="Arakawa K."/>
        </authorList>
    </citation>
    <scope>NUCLEOTIDE SEQUENCE</scope>
</reference>
<evidence type="ECO:0000313" key="1">
    <source>
        <dbReference type="EMBL" id="GFU25147.1"/>
    </source>
</evidence>
<evidence type="ECO:0000313" key="2">
    <source>
        <dbReference type="Proteomes" id="UP000887013"/>
    </source>
</evidence>
<proteinExistence type="predicted"/>
<organism evidence="1 2">
    <name type="scientific">Nephila pilipes</name>
    <name type="common">Giant wood spider</name>
    <name type="synonym">Nephila maculata</name>
    <dbReference type="NCBI Taxonomy" id="299642"/>
    <lineage>
        <taxon>Eukaryota</taxon>
        <taxon>Metazoa</taxon>
        <taxon>Ecdysozoa</taxon>
        <taxon>Arthropoda</taxon>
        <taxon>Chelicerata</taxon>
        <taxon>Arachnida</taxon>
        <taxon>Araneae</taxon>
        <taxon>Araneomorphae</taxon>
        <taxon>Entelegynae</taxon>
        <taxon>Araneoidea</taxon>
        <taxon>Nephilidae</taxon>
        <taxon>Nephila</taxon>
    </lineage>
</organism>
<protein>
    <submittedName>
        <fullName evidence="1">Uncharacterized protein</fullName>
    </submittedName>
</protein>